<evidence type="ECO:0000256" key="7">
    <source>
        <dbReference type="ARBA" id="ARBA00035120"/>
    </source>
</evidence>
<evidence type="ECO:0000256" key="1">
    <source>
        <dbReference type="ARBA" id="ARBA00004651"/>
    </source>
</evidence>
<sequence length="119" mass="12596">MNLRTLTVIAAGGVLGALTRYGLNTVWPHPEGGFPWATWLINVSGCLVIGGVSVLVPTPRRLRLFLGTGFLGGYTTFSTAMTDVVVSPTVIGFAYLFATVAGALLAVWTGSSLARRVRR</sequence>
<evidence type="ECO:0000256" key="10">
    <source>
        <dbReference type="HAMAP-Rule" id="MF_00454"/>
    </source>
</evidence>
<comment type="catalytic activity">
    <reaction evidence="8">
        <text>fluoride(in) = fluoride(out)</text>
        <dbReference type="Rhea" id="RHEA:76159"/>
        <dbReference type="ChEBI" id="CHEBI:17051"/>
    </reaction>
    <physiologicalReaction direction="left-to-right" evidence="8">
        <dbReference type="Rhea" id="RHEA:76160"/>
    </physiologicalReaction>
</comment>
<evidence type="ECO:0000256" key="5">
    <source>
        <dbReference type="ARBA" id="ARBA00023136"/>
    </source>
</evidence>
<keyword evidence="3 10" id="KW-0812">Transmembrane</keyword>
<dbReference type="RefSeq" id="WP_251799338.1">
    <property type="nucleotide sequence ID" value="NZ_JAMQOL010000022.1"/>
</dbReference>
<feature type="binding site" evidence="10">
    <location>
        <position position="72"/>
    </location>
    <ligand>
        <name>Na(+)</name>
        <dbReference type="ChEBI" id="CHEBI:29101"/>
        <note>structural</note>
    </ligand>
</feature>
<evidence type="ECO:0000256" key="9">
    <source>
        <dbReference type="ARBA" id="ARBA00049940"/>
    </source>
</evidence>
<name>A0ABT0Y0D9_9ACTN</name>
<evidence type="ECO:0000256" key="3">
    <source>
        <dbReference type="ARBA" id="ARBA00022692"/>
    </source>
</evidence>
<keyword evidence="10" id="KW-0479">Metal-binding</keyword>
<comment type="caution">
    <text evidence="11">The sequence shown here is derived from an EMBL/GenBank/DDBJ whole genome shotgun (WGS) entry which is preliminary data.</text>
</comment>
<evidence type="ECO:0000313" key="11">
    <source>
        <dbReference type="EMBL" id="MCM4079494.1"/>
    </source>
</evidence>
<evidence type="ECO:0000256" key="2">
    <source>
        <dbReference type="ARBA" id="ARBA00022475"/>
    </source>
</evidence>
<keyword evidence="4 10" id="KW-1133">Transmembrane helix</keyword>
<keyword evidence="2 10" id="KW-1003">Cell membrane</keyword>
<keyword evidence="5 10" id="KW-0472">Membrane</keyword>
<proteinExistence type="inferred from homology"/>
<dbReference type="EMBL" id="JAMQOL010000022">
    <property type="protein sequence ID" value="MCM4079494.1"/>
    <property type="molecule type" value="Genomic_DNA"/>
</dbReference>
<gene>
    <name evidence="10" type="primary">fluC</name>
    <name evidence="10" type="synonym">crcB</name>
    <name evidence="11" type="ORF">LXN57_18125</name>
</gene>
<dbReference type="Pfam" id="PF02537">
    <property type="entry name" value="CRCB"/>
    <property type="match status" value="1"/>
</dbReference>
<feature type="transmembrane region" description="Helical" evidence="10">
    <location>
        <begin position="36"/>
        <end position="57"/>
    </location>
</feature>
<protein>
    <recommendedName>
        <fullName evidence="10">Fluoride-specific ion channel FluC</fullName>
    </recommendedName>
</protein>
<comment type="similarity">
    <text evidence="7 10">Belongs to the fluoride channel Fluc/FEX (TC 1.A.43) family.</text>
</comment>
<keyword evidence="6 10" id="KW-0407">Ion channel</keyword>
<evidence type="ECO:0000313" key="12">
    <source>
        <dbReference type="Proteomes" id="UP001523216"/>
    </source>
</evidence>
<dbReference type="PANTHER" id="PTHR28259:SF1">
    <property type="entry name" value="FLUORIDE EXPORT PROTEIN 1-RELATED"/>
    <property type="match status" value="1"/>
</dbReference>
<dbReference type="HAMAP" id="MF_00454">
    <property type="entry name" value="FluC"/>
    <property type="match status" value="1"/>
</dbReference>
<reference evidence="11 12" key="1">
    <citation type="submission" date="2022-06" db="EMBL/GenBank/DDBJ databases">
        <title>Actinoplanes abujensis sp. nov., isolated from Nigerian arid soil.</title>
        <authorList>
            <person name="Ding P."/>
        </authorList>
    </citation>
    <scope>NUCLEOTIDE SEQUENCE [LARGE SCALE GENOMIC DNA]</scope>
    <source>
        <strain evidence="12">TRM88002</strain>
    </source>
</reference>
<keyword evidence="10" id="KW-0406">Ion transport</keyword>
<comment type="function">
    <text evidence="9 10">Fluoride-specific ion channel. Important for reducing fluoride concentration in the cell, thus reducing its toxicity.</text>
</comment>
<feature type="transmembrane region" description="Helical" evidence="10">
    <location>
        <begin position="64"/>
        <end position="81"/>
    </location>
</feature>
<feature type="transmembrane region" description="Helical" evidence="10">
    <location>
        <begin position="93"/>
        <end position="114"/>
    </location>
</feature>
<accession>A0ABT0Y0D9</accession>
<comment type="activity regulation">
    <text evidence="10">Na(+) is not transported, but it plays an essential structural role and its presence is essential for fluoride channel function.</text>
</comment>
<keyword evidence="10" id="KW-0813">Transport</keyword>
<comment type="subcellular location">
    <subcellularLocation>
        <location evidence="1 10">Cell membrane</location>
        <topology evidence="1 10">Multi-pass membrane protein</topology>
    </subcellularLocation>
</comment>
<dbReference type="InterPro" id="IPR003691">
    <property type="entry name" value="FluC"/>
</dbReference>
<keyword evidence="12" id="KW-1185">Reference proteome</keyword>
<dbReference type="PANTHER" id="PTHR28259">
    <property type="entry name" value="FLUORIDE EXPORT PROTEIN 1-RELATED"/>
    <property type="match status" value="1"/>
</dbReference>
<keyword evidence="10" id="KW-0915">Sodium</keyword>
<evidence type="ECO:0000256" key="6">
    <source>
        <dbReference type="ARBA" id="ARBA00023303"/>
    </source>
</evidence>
<organism evidence="11 12">
    <name type="scientific">Paractinoplanes hotanensis</name>
    <dbReference type="NCBI Taxonomy" id="2906497"/>
    <lineage>
        <taxon>Bacteria</taxon>
        <taxon>Bacillati</taxon>
        <taxon>Actinomycetota</taxon>
        <taxon>Actinomycetes</taxon>
        <taxon>Micromonosporales</taxon>
        <taxon>Micromonosporaceae</taxon>
        <taxon>Paractinoplanes</taxon>
    </lineage>
</organism>
<dbReference type="Proteomes" id="UP001523216">
    <property type="component" value="Unassembled WGS sequence"/>
</dbReference>
<evidence type="ECO:0000256" key="8">
    <source>
        <dbReference type="ARBA" id="ARBA00035585"/>
    </source>
</evidence>
<feature type="binding site" evidence="10">
    <location>
        <position position="75"/>
    </location>
    <ligand>
        <name>Na(+)</name>
        <dbReference type="ChEBI" id="CHEBI:29101"/>
        <note>structural</note>
    </ligand>
</feature>
<evidence type="ECO:0000256" key="4">
    <source>
        <dbReference type="ARBA" id="ARBA00022989"/>
    </source>
</evidence>